<comment type="caution">
    <text evidence="1">The sequence shown here is derived from an EMBL/GenBank/DDBJ whole genome shotgun (WGS) entry which is preliminary data.</text>
</comment>
<keyword evidence="2" id="KW-1185">Reference proteome</keyword>
<evidence type="ECO:0000313" key="2">
    <source>
        <dbReference type="Proteomes" id="UP000657918"/>
    </source>
</evidence>
<protein>
    <submittedName>
        <fullName evidence="1">Uncharacterized protein</fullName>
    </submittedName>
</protein>
<gene>
    <name evidence="1" type="ORF">SADUNF_Sadunf07G0082400</name>
</gene>
<proteinExistence type="predicted"/>
<name>A0A835K142_9ROSI</name>
<dbReference type="EMBL" id="JADGMS010000007">
    <property type="protein sequence ID" value="KAF9678882.1"/>
    <property type="molecule type" value="Genomic_DNA"/>
</dbReference>
<dbReference type="AlphaFoldDB" id="A0A835K142"/>
<organism evidence="1 2">
    <name type="scientific">Salix dunnii</name>
    <dbReference type="NCBI Taxonomy" id="1413687"/>
    <lineage>
        <taxon>Eukaryota</taxon>
        <taxon>Viridiplantae</taxon>
        <taxon>Streptophyta</taxon>
        <taxon>Embryophyta</taxon>
        <taxon>Tracheophyta</taxon>
        <taxon>Spermatophyta</taxon>
        <taxon>Magnoliopsida</taxon>
        <taxon>eudicotyledons</taxon>
        <taxon>Gunneridae</taxon>
        <taxon>Pentapetalae</taxon>
        <taxon>rosids</taxon>
        <taxon>fabids</taxon>
        <taxon>Malpighiales</taxon>
        <taxon>Salicaceae</taxon>
        <taxon>Saliceae</taxon>
        <taxon>Salix</taxon>
    </lineage>
</organism>
<sequence>MSSIEALAMAGVECGISLEERERGDVEKIPLYLLAGQGEEEDRRSHEEEDKLMREQWQLFPDTKFQRQIFHDHLELIAAITVKASTIAQSSSLGTMDHGH</sequence>
<dbReference type="Proteomes" id="UP000657918">
    <property type="component" value="Unassembled WGS sequence"/>
</dbReference>
<accession>A0A835K142</accession>
<evidence type="ECO:0000313" key="1">
    <source>
        <dbReference type="EMBL" id="KAF9678882.1"/>
    </source>
</evidence>
<dbReference type="OrthoDB" id="1161307at2759"/>
<reference evidence="1 2" key="1">
    <citation type="submission" date="2020-10" db="EMBL/GenBank/DDBJ databases">
        <title>Plant Genome Project.</title>
        <authorList>
            <person name="Zhang R.-G."/>
        </authorList>
    </citation>
    <scope>NUCLEOTIDE SEQUENCE [LARGE SCALE GENOMIC DNA]</scope>
    <source>
        <strain evidence="1">FAFU-HL-1</strain>
        <tissue evidence="1">Leaf</tissue>
    </source>
</reference>